<dbReference type="PANTHER" id="PTHR30572">
    <property type="entry name" value="MEMBRANE COMPONENT OF TRANSPORTER-RELATED"/>
    <property type="match status" value="1"/>
</dbReference>
<evidence type="ECO:0000313" key="10">
    <source>
        <dbReference type="Proteomes" id="UP000199564"/>
    </source>
</evidence>
<keyword evidence="2" id="KW-1003">Cell membrane</keyword>
<organism evidence="9 10">
    <name type="scientific">Algoriphagus ornithinivorans</name>
    <dbReference type="NCBI Taxonomy" id="226506"/>
    <lineage>
        <taxon>Bacteria</taxon>
        <taxon>Pseudomonadati</taxon>
        <taxon>Bacteroidota</taxon>
        <taxon>Cytophagia</taxon>
        <taxon>Cytophagales</taxon>
        <taxon>Cyclobacteriaceae</taxon>
        <taxon>Algoriphagus</taxon>
    </lineage>
</organism>
<dbReference type="AlphaFoldDB" id="A0A1I5JSC9"/>
<dbReference type="InterPro" id="IPR003838">
    <property type="entry name" value="ABC3_permease_C"/>
</dbReference>
<evidence type="ECO:0000259" key="8">
    <source>
        <dbReference type="Pfam" id="PF12704"/>
    </source>
</evidence>
<dbReference type="PROSITE" id="PS51257">
    <property type="entry name" value="PROKAR_LIPOPROTEIN"/>
    <property type="match status" value="1"/>
</dbReference>
<proteinExistence type="predicted"/>
<feature type="transmembrane region" description="Helical" evidence="6">
    <location>
        <begin position="753"/>
        <end position="773"/>
    </location>
</feature>
<comment type="subcellular location">
    <subcellularLocation>
        <location evidence="1">Cell membrane</location>
        <topology evidence="1">Multi-pass membrane protein</topology>
    </subcellularLocation>
</comment>
<reference evidence="10" key="1">
    <citation type="submission" date="2016-10" db="EMBL/GenBank/DDBJ databases">
        <authorList>
            <person name="Varghese N."/>
            <person name="Submissions S."/>
        </authorList>
    </citation>
    <scope>NUCLEOTIDE SEQUENCE [LARGE SCALE GENOMIC DNA]</scope>
    <source>
        <strain evidence="10">DSM 15282</strain>
    </source>
</reference>
<keyword evidence="3 6" id="KW-0812">Transmembrane</keyword>
<keyword evidence="4 6" id="KW-1133">Transmembrane helix</keyword>
<dbReference type="Proteomes" id="UP000199564">
    <property type="component" value="Unassembled WGS sequence"/>
</dbReference>
<name>A0A1I5JSC9_9BACT</name>
<feature type="transmembrane region" description="Helical" evidence="6">
    <location>
        <begin position="785"/>
        <end position="805"/>
    </location>
</feature>
<dbReference type="GO" id="GO:0005886">
    <property type="term" value="C:plasma membrane"/>
    <property type="evidence" value="ECO:0007669"/>
    <property type="project" value="UniProtKB-SubCell"/>
</dbReference>
<dbReference type="Pfam" id="PF12704">
    <property type="entry name" value="MacB_PCD"/>
    <property type="match status" value="1"/>
</dbReference>
<feature type="domain" description="ABC3 transporter permease C-terminal" evidence="7">
    <location>
        <begin position="293"/>
        <end position="406"/>
    </location>
</feature>
<evidence type="ECO:0000256" key="1">
    <source>
        <dbReference type="ARBA" id="ARBA00004651"/>
    </source>
</evidence>
<evidence type="ECO:0000256" key="6">
    <source>
        <dbReference type="SAM" id="Phobius"/>
    </source>
</evidence>
<feature type="transmembrane region" description="Helical" evidence="6">
    <location>
        <begin position="429"/>
        <end position="450"/>
    </location>
</feature>
<feature type="transmembrane region" description="Helical" evidence="6">
    <location>
        <begin position="21"/>
        <end position="41"/>
    </location>
</feature>
<evidence type="ECO:0000256" key="2">
    <source>
        <dbReference type="ARBA" id="ARBA00022475"/>
    </source>
</evidence>
<protein>
    <submittedName>
        <fullName evidence="9">Putative ABC transport system permease protein</fullName>
    </submittedName>
</protein>
<gene>
    <name evidence="9" type="ORF">SAMN04488519_11361</name>
</gene>
<sequence>MLKNYLKIAWRTLLRQRIFSLINVLGLAIGLACFLLLASYVKFEQSYDSFQEDSDRIFRVSQQVRDFGNSAWAGGAVAPMLRKEFGEQLEEIVSLIQINTYLKSVDGINPEESFREDYFFYAEPGFENISGLKVLQGSLKGVFDDPFTLVLTRSKAKHYFGDENPVGKVLLATGDIAFEVKAVVEDLPANTHMKFDFLSSVSTFKNLNNFPQNADFGSFWWPQTFTYVKVKEGQNAQAISDRIPEINGNYRDPEEAKNYQYYLQPIQSIHLQSGFGGEWTPGVDQKTLWIFLSIGGFVLLLACINFINLATARAIRRMKEIGVRKVNGAKRGQLMAQFLAEAFLTNAFALVLGLILVGLAQPIFTSMLGLSFEVPLFSDSSLIGIVLAVWIISSLLAGVFPAFYLSGLRPDVILKNSQISGGKAFLRKSLVVFQFALSSLLVFCAGVAYMQHTFLRTSDMGFDHQGLLTVKLGNAAKAQIEPLKSSLEQQSGVISVNAISNAPGLEGGWNPSVAFRGVEIEEAFSIYVQYVDEFYFENLGVEVIAGREFSLDFQDQGEVTEMMRGQFPKMENLSVVVNESAAAIIAQAGQETLGNAVRVYTEENGNLFSDYNGNIVGVVEDYHTQDLKTTIKPTVFLPVKNAAFDGSNILLIRTGNGFDEAQITHLKNAWNQIIPGIPFDYSFLDERIAQNYAQEARTGNLLGAFAILTLLISCLGLLGLSIFTAETKRKEIGIRKVLGASVQGIISQLSKEFIYPVILALLIAFPLGFYLMSQWLEQFATKVNISIGFFLATGMTSLVFAWLTVTWQSWKAATSNPVKSIKSE</sequence>
<evidence type="ECO:0000259" key="7">
    <source>
        <dbReference type="Pfam" id="PF02687"/>
    </source>
</evidence>
<dbReference type="InterPro" id="IPR025857">
    <property type="entry name" value="MacB_PCD"/>
</dbReference>
<evidence type="ECO:0000256" key="3">
    <source>
        <dbReference type="ARBA" id="ARBA00022692"/>
    </source>
</evidence>
<feature type="domain" description="MacB-like periplasmic core" evidence="8">
    <location>
        <begin position="20"/>
        <end position="245"/>
    </location>
</feature>
<evidence type="ECO:0000256" key="5">
    <source>
        <dbReference type="ARBA" id="ARBA00023136"/>
    </source>
</evidence>
<dbReference type="RefSeq" id="WP_091655575.1">
    <property type="nucleotide sequence ID" value="NZ_FOVW01000013.1"/>
</dbReference>
<dbReference type="PANTHER" id="PTHR30572:SF18">
    <property type="entry name" value="ABC-TYPE MACROLIDE FAMILY EXPORT SYSTEM PERMEASE COMPONENT 2"/>
    <property type="match status" value="1"/>
</dbReference>
<feature type="transmembrane region" description="Helical" evidence="6">
    <location>
        <begin position="381"/>
        <end position="408"/>
    </location>
</feature>
<feature type="transmembrane region" description="Helical" evidence="6">
    <location>
        <begin position="701"/>
        <end position="725"/>
    </location>
</feature>
<keyword evidence="5 6" id="KW-0472">Membrane</keyword>
<dbReference type="InterPro" id="IPR050250">
    <property type="entry name" value="Macrolide_Exporter_MacB"/>
</dbReference>
<dbReference type="Pfam" id="PF02687">
    <property type="entry name" value="FtsX"/>
    <property type="match status" value="2"/>
</dbReference>
<accession>A0A1I5JSC9</accession>
<feature type="transmembrane region" description="Helical" evidence="6">
    <location>
        <begin position="338"/>
        <end position="361"/>
    </location>
</feature>
<keyword evidence="10" id="KW-1185">Reference proteome</keyword>
<evidence type="ECO:0000313" key="9">
    <source>
        <dbReference type="EMBL" id="SFO75236.1"/>
    </source>
</evidence>
<feature type="domain" description="ABC3 transporter permease C-terminal" evidence="7">
    <location>
        <begin position="704"/>
        <end position="817"/>
    </location>
</feature>
<dbReference type="EMBL" id="FOVW01000013">
    <property type="protein sequence ID" value="SFO75236.1"/>
    <property type="molecule type" value="Genomic_DNA"/>
</dbReference>
<feature type="transmembrane region" description="Helical" evidence="6">
    <location>
        <begin position="288"/>
        <end position="310"/>
    </location>
</feature>
<dbReference type="STRING" id="226506.SAMN04488519_11361"/>
<dbReference type="GO" id="GO:0022857">
    <property type="term" value="F:transmembrane transporter activity"/>
    <property type="evidence" value="ECO:0007669"/>
    <property type="project" value="TreeGrafter"/>
</dbReference>
<evidence type="ECO:0000256" key="4">
    <source>
        <dbReference type="ARBA" id="ARBA00022989"/>
    </source>
</evidence>